<evidence type="ECO:0000313" key="3">
    <source>
        <dbReference type="EMBL" id="HEF64005.1"/>
    </source>
</evidence>
<dbReference type="InterPro" id="IPR050194">
    <property type="entry name" value="Glycosyltransferase_grp1"/>
</dbReference>
<comment type="caution">
    <text evidence="3">The sequence shown here is derived from an EMBL/GenBank/DDBJ whole genome shotgun (WGS) entry which is preliminary data.</text>
</comment>
<protein>
    <submittedName>
        <fullName evidence="3">Glycosyltransferase family 4 protein</fullName>
    </submittedName>
</protein>
<reference evidence="3" key="1">
    <citation type="journal article" date="2020" name="mSystems">
        <title>Genome- and Community-Level Interaction Insights into Carbon Utilization and Element Cycling Functions of Hydrothermarchaeota in Hydrothermal Sediment.</title>
        <authorList>
            <person name="Zhou Z."/>
            <person name="Liu Y."/>
            <person name="Xu W."/>
            <person name="Pan J."/>
            <person name="Luo Z.H."/>
            <person name="Li M."/>
        </authorList>
    </citation>
    <scope>NUCLEOTIDE SEQUENCE [LARGE SCALE GENOMIC DNA]</scope>
    <source>
        <strain evidence="3">SpSt-222</strain>
    </source>
</reference>
<dbReference type="SUPFAM" id="SSF53756">
    <property type="entry name" value="UDP-Glycosyltransferase/glycogen phosphorylase"/>
    <property type="match status" value="1"/>
</dbReference>
<evidence type="ECO:0000259" key="1">
    <source>
        <dbReference type="Pfam" id="PF00534"/>
    </source>
</evidence>
<sequence length="378" mass="43084">MRVAIVHDYLNQYGGAERVLEILHELFPDAPVYTSMYAPEQLPSFYRSWNIRTTWLQHLPGIHRRHQLYLPLYPLAFSQLRLNQVDLVISSSSAFAKAVRVPAGTLHICYCHSPMRFAWNFPEYAAREELPPLLQRLLPPFMAWLRRWDRRTAQRIDAIAVNSRAVADRVRRFWGRDSTVIHPPVAVDRAHIVPPEEVGDYFLVVSRLVHYKRLDLVIEAANALRLPLKIVGDGRARPALERLAGPTVQFLGSVSDDEKFALYARCRAAIFPAEDDFGIAQVEVQAAGRPAIALARGGALETVIDGVTGLLFPEQTVESLLAALRRFDHLHFDPVTIRAHAERFRPERFRTEFMAFVEAQLAAKGVARRREEVFAPWN</sequence>
<dbReference type="Gene3D" id="3.40.50.2000">
    <property type="entry name" value="Glycogen Phosphorylase B"/>
    <property type="match status" value="2"/>
</dbReference>
<dbReference type="GO" id="GO:0016757">
    <property type="term" value="F:glycosyltransferase activity"/>
    <property type="evidence" value="ECO:0007669"/>
    <property type="project" value="InterPro"/>
</dbReference>
<dbReference type="Pfam" id="PF13439">
    <property type="entry name" value="Glyco_transf_4"/>
    <property type="match status" value="1"/>
</dbReference>
<dbReference type="PANTHER" id="PTHR45947">
    <property type="entry name" value="SULFOQUINOVOSYL TRANSFERASE SQD2"/>
    <property type="match status" value="1"/>
</dbReference>
<accession>A0A7C1G779</accession>
<dbReference type="AlphaFoldDB" id="A0A7C1G779"/>
<dbReference type="PANTHER" id="PTHR45947:SF3">
    <property type="entry name" value="SULFOQUINOVOSYL TRANSFERASE SQD2"/>
    <property type="match status" value="1"/>
</dbReference>
<feature type="domain" description="Glycosyl transferase family 1" evidence="1">
    <location>
        <begin position="200"/>
        <end position="327"/>
    </location>
</feature>
<dbReference type="InterPro" id="IPR028098">
    <property type="entry name" value="Glyco_trans_4-like_N"/>
</dbReference>
<evidence type="ECO:0000259" key="2">
    <source>
        <dbReference type="Pfam" id="PF13439"/>
    </source>
</evidence>
<organism evidence="3">
    <name type="scientific">Thermomicrobium roseum</name>
    <dbReference type="NCBI Taxonomy" id="500"/>
    <lineage>
        <taxon>Bacteria</taxon>
        <taxon>Pseudomonadati</taxon>
        <taxon>Thermomicrobiota</taxon>
        <taxon>Thermomicrobia</taxon>
        <taxon>Thermomicrobiales</taxon>
        <taxon>Thermomicrobiaceae</taxon>
        <taxon>Thermomicrobium</taxon>
    </lineage>
</organism>
<feature type="domain" description="Glycosyltransferase subfamily 4-like N-terminal" evidence="2">
    <location>
        <begin position="13"/>
        <end position="189"/>
    </location>
</feature>
<name>A0A7C1G779_THERO</name>
<dbReference type="InterPro" id="IPR001296">
    <property type="entry name" value="Glyco_trans_1"/>
</dbReference>
<dbReference type="Pfam" id="PF00534">
    <property type="entry name" value="Glycos_transf_1"/>
    <property type="match status" value="1"/>
</dbReference>
<dbReference type="EMBL" id="DSJL01000001">
    <property type="protein sequence ID" value="HEF64005.1"/>
    <property type="molecule type" value="Genomic_DNA"/>
</dbReference>
<keyword evidence="3" id="KW-0808">Transferase</keyword>
<gene>
    <name evidence="3" type="ORF">ENP47_00105</name>
</gene>
<proteinExistence type="predicted"/>